<organism evidence="1 2">
    <name type="scientific">Acidiphilium iwatense</name>
    <dbReference type="NCBI Taxonomy" id="768198"/>
    <lineage>
        <taxon>Bacteria</taxon>
        <taxon>Pseudomonadati</taxon>
        <taxon>Pseudomonadota</taxon>
        <taxon>Alphaproteobacteria</taxon>
        <taxon>Acetobacterales</taxon>
        <taxon>Acidocellaceae</taxon>
        <taxon>Acidiphilium</taxon>
    </lineage>
</organism>
<accession>A0ABS9DX96</accession>
<protein>
    <submittedName>
        <fullName evidence="1">DUF2274 domain-containing protein</fullName>
    </submittedName>
</protein>
<proteinExistence type="predicted"/>
<gene>
    <name evidence="1" type="ORF">L2A60_11540</name>
</gene>
<sequence>MTKLKLGPLEDDKPIKLTIELPAAVHRDLVAYAELLSRNTGQPVSNPGKLIVPMIQRFMATDRAFIKARRGAAAHLISAVAERSG</sequence>
<reference evidence="1 2" key="1">
    <citation type="submission" date="2022-01" db="EMBL/GenBank/DDBJ databases">
        <authorList>
            <person name="Won M."/>
            <person name="Kim S.-J."/>
            <person name="Kwon S.-W."/>
        </authorList>
    </citation>
    <scope>NUCLEOTIDE SEQUENCE [LARGE SCALE GENOMIC DNA]</scope>
    <source>
        <strain evidence="1 2">KCTC 23505</strain>
    </source>
</reference>
<keyword evidence="2" id="KW-1185">Reference proteome</keyword>
<dbReference type="EMBL" id="JAKGBZ010000021">
    <property type="protein sequence ID" value="MCF3947308.1"/>
    <property type="molecule type" value="Genomic_DNA"/>
</dbReference>
<evidence type="ECO:0000313" key="1">
    <source>
        <dbReference type="EMBL" id="MCF3947308.1"/>
    </source>
</evidence>
<evidence type="ECO:0000313" key="2">
    <source>
        <dbReference type="Proteomes" id="UP001521209"/>
    </source>
</evidence>
<dbReference type="RefSeq" id="WP_235704533.1">
    <property type="nucleotide sequence ID" value="NZ_JAKGBZ010000021.1"/>
</dbReference>
<name>A0ABS9DX96_9PROT</name>
<dbReference type="InterPro" id="IPR018733">
    <property type="entry name" value="DUF2274"/>
</dbReference>
<comment type="caution">
    <text evidence="1">The sequence shown here is derived from an EMBL/GenBank/DDBJ whole genome shotgun (WGS) entry which is preliminary data.</text>
</comment>
<dbReference type="Pfam" id="PF10038">
    <property type="entry name" value="DUF2274"/>
    <property type="match status" value="1"/>
</dbReference>
<dbReference type="Proteomes" id="UP001521209">
    <property type="component" value="Unassembled WGS sequence"/>
</dbReference>